<dbReference type="EMBL" id="JBJKBG010000006">
    <property type="protein sequence ID" value="KAL3735026.1"/>
    <property type="molecule type" value="Genomic_DNA"/>
</dbReference>
<dbReference type="Proteomes" id="UP001634007">
    <property type="component" value="Unassembled WGS sequence"/>
</dbReference>
<feature type="transmembrane region" description="Helical" evidence="3">
    <location>
        <begin position="20"/>
        <end position="41"/>
    </location>
</feature>
<dbReference type="GO" id="GO:0008194">
    <property type="term" value="F:UDP-glycosyltransferase activity"/>
    <property type="evidence" value="ECO:0007669"/>
    <property type="project" value="UniProtKB-ARBA"/>
</dbReference>
<sequence>MAETTTTKESEGTAAPLHVAMFPWLAVGHFIPFLRLATLLARRGHRVSFLSTPHNLSKLPRIPAHLSSLVALVPLPFPDTPALPPLAQSSADVPNRHQQLLKPAFDALLPALRSFLQSSRPDWILYDYASHWLPALAAELRVPHAFLSLFAAAVLSFFGPPRELASGRRFQPAGGGGGGDFTAVPPWIPTGSGLAFLPHEVARVAERSEARVETTEDGVRFGISIGESDAVVVRTCEEFEPEWLGLLRELYGDKPVLPVGLLPPTDEGDDDESDDVEGREIWEFIKDWLDGQEANSAVYVAFGTEATLTGAELAELALGLEMSGLPFFWVIRRPPGSDRDDGLGSLPRGFVERVKGRGLVHSGWAPQAKILRHESVGGFLTHCGYNSIVEGLSLGRVLITFPVMNEQGLNARLLRAKGVAVEVPRDEMDGSFTGESVAGAVRLAMVDEAGEPARAAAREMKGVFGNKEKNDGYVDEFVRYLKEHRKPTDKINL</sequence>
<accession>A0ABD3KDI7</accession>
<evidence type="ECO:0000313" key="5">
    <source>
        <dbReference type="Proteomes" id="UP001634007"/>
    </source>
</evidence>
<dbReference type="InterPro" id="IPR002213">
    <property type="entry name" value="UDP_glucos_trans"/>
</dbReference>
<name>A0ABD3KDI7_EUCGL</name>
<gene>
    <name evidence="4" type="ORF">ACJRO7_024226</name>
</gene>
<keyword evidence="3" id="KW-0812">Transmembrane</keyword>
<keyword evidence="2" id="KW-0808">Transferase</keyword>
<evidence type="ECO:0000256" key="3">
    <source>
        <dbReference type="SAM" id="Phobius"/>
    </source>
</evidence>
<evidence type="ECO:0000256" key="1">
    <source>
        <dbReference type="ARBA" id="ARBA00009995"/>
    </source>
</evidence>
<dbReference type="AlphaFoldDB" id="A0ABD3KDI7"/>
<reference evidence="4 5" key="1">
    <citation type="submission" date="2024-11" db="EMBL/GenBank/DDBJ databases">
        <title>Chromosome-level genome assembly of Eucalyptus globulus Labill. provides insights into its genome evolution.</title>
        <authorList>
            <person name="Li X."/>
        </authorList>
    </citation>
    <scope>NUCLEOTIDE SEQUENCE [LARGE SCALE GENOMIC DNA]</scope>
    <source>
        <strain evidence="4">CL2024</strain>
        <tissue evidence="4">Fresh tender leaves</tissue>
    </source>
</reference>
<keyword evidence="3" id="KW-1133">Transmembrane helix</keyword>
<comment type="caution">
    <text evidence="4">The sequence shown here is derived from an EMBL/GenBank/DDBJ whole genome shotgun (WGS) entry which is preliminary data.</text>
</comment>
<dbReference type="PANTHER" id="PTHR48049:SF138">
    <property type="entry name" value="UDP-GLYCOSYLTRANSFERASE 91C1"/>
    <property type="match status" value="1"/>
</dbReference>
<evidence type="ECO:0000256" key="2">
    <source>
        <dbReference type="ARBA" id="ARBA00022679"/>
    </source>
</evidence>
<keyword evidence="5" id="KW-1185">Reference proteome</keyword>
<dbReference type="InterPro" id="IPR050481">
    <property type="entry name" value="UDP-glycosyltransf_plant"/>
</dbReference>
<protein>
    <submittedName>
        <fullName evidence="4">Uncharacterized protein</fullName>
    </submittedName>
</protein>
<dbReference type="CDD" id="cd03784">
    <property type="entry name" value="GT1_Gtf-like"/>
    <property type="match status" value="1"/>
</dbReference>
<dbReference type="Pfam" id="PF00201">
    <property type="entry name" value="UDPGT"/>
    <property type="match status" value="1"/>
</dbReference>
<organism evidence="4 5">
    <name type="scientific">Eucalyptus globulus</name>
    <name type="common">Tasmanian blue gum</name>
    <dbReference type="NCBI Taxonomy" id="34317"/>
    <lineage>
        <taxon>Eukaryota</taxon>
        <taxon>Viridiplantae</taxon>
        <taxon>Streptophyta</taxon>
        <taxon>Embryophyta</taxon>
        <taxon>Tracheophyta</taxon>
        <taxon>Spermatophyta</taxon>
        <taxon>Magnoliopsida</taxon>
        <taxon>eudicotyledons</taxon>
        <taxon>Gunneridae</taxon>
        <taxon>Pentapetalae</taxon>
        <taxon>rosids</taxon>
        <taxon>malvids</taxon>
        <taxon>Myrtales</taxon>
        <taxon>Myrtaceae</taxon>
        <taxon>Myrtoideae</taxon>
        <taxon>Eucalypteae</taxon>
        <taxon>Eucalyptus</taxon>
    </lineage>
</organism>
<keyword evidence="3" id="KW-0472">Membrane</keyword>
<dbReference type="Gene3D" id="3.40.50.2000">
    <property type="entry name" value="Glycogen Phosphorylase B"/>
    <property type="match status" value="2"/>
</dbReference>
<dbReference type="FunFam" id="3.40.50.2000:FF:000037">
    <property type="entry name" value="Glycosyltransferase"/>
    <property type="match status" value="1"/>
</dbReference>
<evidence type="ECO:0000313" key="4">
    <source>
        <dbReference type="EMBL" id="KAL3735026.1"/>
    </source>
</evidence>
<dbReference type="PANTHER" id="PTHR48049">
    <property type="entry name" value="GLYCOSYLTRANSFERASE"/>
    <property type="match status" value="1"/>
</dbReference>
<comment type="similarity">
    <text evidence="1">Belongs to the UDP-glycosyltransferase family.</text>
</comment>
<proteinExistence type="inferred from homology"/>
<dbReference type="SUPFAM" id="SSF53756">
    <property type="entry name" value="UDP-Glycosyltransferase/glycogen phosphorylase"/>
    <property type="match status" value="1"/>
</dbReference>